<dbReference type="RefSeq" id="WP_124771656.1">
    <property type="nucleotide sequence ID" value="NZ_QGSZ01000150.1"/>
</dbReference>
<dbReference type="AlphaFoldDB" id="A0A3N9WXW6"/>
<evidence type="ECO:0008006" key="3">
    <source>
        <dbReference type="Google" id="ProtNLM"/>
    </source>
</evidence>
<accession>A0A3N9WXW6</accession>
<protein>
    <recommendedName>
        <fullName evidence="3">NERD domain-containing protein</fullName>
    </recommendedName>
</protein>
<name>A0A3N9WXW6_9ACTN</name>
<proteinExistence type="predicted"/>
<evidence type="ECO:0000313" key="2">
    <source>
        <dbReference type="Proteomes" id="UP000282312"/>
    </source>
</evidence>
<dbReference type="OrthoDB" id="3328874at2"/>
<sequence>MIKKAPHEFFYSEFTSFVRRFNQEAMLVAVTQRALSLPRNFGIDNRGDSALRATPPWALAAVAKAAIVHGNAHRRAVPRERDLVTARHMHNTLVAPELDVPALNSAFAILARLAFEQFPYYERGLPELARPVAFFDDHSGRKSLEVISKESMRELVGADMVTAAGIVLMLATGAEINDGYFNPGWLDQINFAELLAELPREEILAVVNSLFAWDMDQFRREDAEASVRTPLPHLDRYAFNPLTSRPFVRLSDGRLIAPIPQLIPRRLTPLELYYAGIKRWGTAFTRDLGELLEDYVGRQFQTLPDATVHSEVVYMQKRQELKSIDWFVVFDDLVVLIEAKATRSPLAARAADVSARKAYTQTLGDAFKQLGRTLGILNKNAPEFAHIPKDRPVIGIVATLDPWYIANSLARDFLPTASLPTLVASVGDLEKLVAIGQRRSVSEILTHITQAGDERQTWDLGAAIHEFGEPTDRNPLLQQAFARLPFGHTQPDQAA</sequence>
<gene>
    <name evidence="1" type="ORF">DLJ59_06860</name>
</gene>
<evidence type="ECO:0000313" key="1">
    <source>
        <dbReference type="EMBL" id="RQX05715.1"/>
    </source>
</evidence>
<organism evidence="1 2">
    <name type="scientific">Micromonospora inaquosa</name>
    <dbReference type="NCBI Taxonomy" id="2203716"/>
    <lineage>
        <taxon>Bacteria</taxon>
        <taxon>Bacillati</taxon>
        <taxon>Actinomycetota</taxon>
        <taxon>Actinomycetes</taxon>
        <taxon>Micromonosporales</taxon>
        <taxon>Micromonosporaceae</taxon>
        <taxon>Micromonospora</taxon>
    </lineage>
</organism>
<comment type="caution">
    <text evidence="1">The sequence shown here is derived from an EMBL/GenBank/DDBJ whole genome shotgun (WGS) entry which is preliminary data.</text>
</comment>
<dbReference type="EMBL" id="QGSZ01000150">
    <property type="protein sequence ID" value="RQX05715.1"/>
    <property type="molecule type" value="Genomic_DNA"/>
</dbReference>
<reference evidence="1 2" key="1">
    <citation type="submission" date="2018-05" db="EMBL/GenBank/DDBJ databases">
        <title>Micromonospora from Atacama Desert.</title>
        <authorList>
            <person name="Carro L."/>
            <person name="Goodfellow M."/>
            <person name="Klenk H.-P."/>
        </authorList>
    </citation>
    <scope>NUCLEOTIDE SEQUENCE [LARGE SCALE GENOMIC DNA]</scope>
    <source>
        <strain evidence="1 2">LB39</strain>
    </source>
</reference>
<dbReference type="Proteomes" id="UP000282312">
    <property type="component" value="Unassembled WGS sequence"/>
</dbReference>
<keyword evidence="2" id="KW-1185">Reference proteome</keyword>